<dbReference type="PANTHER" id="PTHR43252">
    <property type="entry name" value="TRANSCRIPTIONAL REGULATOR YQJI"/>
    <property type="match status" value="1"/>
</dbReference>
<feature type="domain" description="Transcription regulator PadR C-terminal" evidence="2">
    <location>
        <begin position="93"/>
        <end position="169"/>
    </location>
</feature>
<dbReference type="Proteomes" id="UP001429745">
    <property type="component" value="Unassembled WGS sequence"/>
</dbReference>
<dbReference type="EMBL" id="JABACI010000002">
    <property type="protein sequence ID" value="NLP83967.1"/>
    <property type="molecule type" value="Genomic_DNA"/>
</dbReference>
<gene>
    <name evidence="3" type="ORF">HF576_08910</name>
</gene>
<dbReference type="InterPro" id="IPR036390">
    <property type="entry name" value="WH_DNA-bd_sf"/>
</dbReference>
<keyword evidence="4" id="KW-1185">Reference proteome</keyword>
<dbReference type="InterPro" id="IPR018309">
    <property type="entry name" value="Tscrpt_reg_PadR_C"/>
</dbReference>
<dbReference type="Pfam" id="PF10400">
    <property type="entry name" value="Vir_act_alpha_C"/>
    <property type="match status" value="1"/>
</dbReference>
<evidence type="ECO:0000313" key="4">
    <source>
        <dbReference type="Proteomes" id="UP001429745"/>
    </source>
</evidence>
<evidence type="ECO:0000259" key="2">
    <source>
        <dbReference type="Pfam" id="PF10400"/>
    </source>
</evidence>
<reference evidence="3 4" key="1">
    <citation type="submission" date="2020-04" db="EMBL/GenBank/DDBJ databases">
        <title>CFH 90308 Microbacterium sp.</title>
        <authorList>
            <person name="Nie G."/>
            <person name="Ming H."/>
            <person name="Xia T."/>
        </authorList>
    </citation>
    <scope>NUCLEOTIDE SEQUENCE [LARGE SCALE GENOMIC DNA]</scope>
    <source>
        <strain evidence="3 4">CFH 90308</strain>
    </source>
</reference>
<feature type="domain" description="Transcription regulator PadR N-terminal" evidence="1">
    <location>
        <begin position="7"/>
        <end position="80"/>
    </location>
</feature>
<dbReference type="Pfam" id="PF03551">
    <property type="entry name" value="PadR"/>
    <property type="match status" value="1"/>
</dbReference>
<evidence type="ECO:0000313" key="3">
    <source>
        <dbReference type="EMBL" id="NLP83967.1"/>
    </source>
</evidence>
<organism evidence="3 4">
    <name type="scientific">Microbacterium salsuginis</name>
    <dbReference type="NCBI Taxonomy" id="2722803"/>
    <lineage>
        <taxon>Bacteria</taxon>
        <taxon>Bacillati</taxon>
        <taxon>Actinomycetota</taxon>
        <taxon>Actinomycetes</taxon>
        <taxon>Micrococcales</taxon>
        <taxon>Microbacteriaceae</taxon>
        <taxon>Microbacterium</taxon>
    </lineage>
</organism>
<dbReference type="Gene3D" id="1.10.10.10">
    <property type="entry name" value="Winged helix-like DNA-binding domain superfamily/Winged helix DNA-binding domain"/>
    <property type="match status" value="1"/>
</dbReference>
<dbReference type="InterPro" id="IPR036388">
    <property type="entry name" value="WH-like_DNA-bd_sf"/>
</dbReference>
<dbReference type="Gene3D" id="6.10.140.190">
    <property type="match status" value="1"/>
</dbReference>
<dbReference type="RefSeq" id="WP_168912444.1">
    <property type="nucleotide sequence ID" value="NZ_JABACI010000002.1"/>
</dbReference>
<dbReference type="SUPFAM" id="SSF46785">
    <property type="entry name" value="Winged helix' DNA-binding domain"/>
    <property type="match status" value="1"/>
</dbReference>
<dbReference type="InterPro" id="IPR005149">
    <property type="entry name" value="Tscrpt_reg_PadR_N"/>
</dbReference>
<protein>
    <submittedName>
        <fullName evidence="3">PadR family transcriptional regulator</fullName>
    </submittedName>
</protein>
<name>A0ABX1KAB9_9MICO</name>
<proteinExistence type="predicted"/>
<accession>A0ABX1KAB9</accession>
<comment type="caution">
    <text evidence="3">The sequence shown here is derived from an EMBL/GenBank/DDBJ whole genome shotgun (WGS) entry which is preliminary data.</text>
</comment>
<evidence type="ECO:0000259" key="1">
    <source>
        <dbReference type="Pfam" id="PF03551"/>
    </source>
</evidence>
<sequence length="169" mass="19271">MTLPAIILGLLDIEPMTGYDLKKAFDGSAAHFWSADQAQIYRTLARLVEEEAVEVHVIPGEGRPDRREHRITDEGRRMLADWLDSQLEPERAREPFLARLFFSGRGEPELAPRLLTERREAVEQRLAALRALPRATATREQRLRTATLDYGLRALEAELEWIDATLAVL</sequence>
<dbReference type="PANTHER" id="PTHR43252:SF6">
    <property type="entry name" value="NEGATIVE TRANSCRIPTION REGULATOR PADR"/>
    <property type="match status" value="1"/>
</dbReference>